<feature type="region of interest" description="Disordered" evidence="11">
    <location>
        <begin position="1"/>
        <end position="41"/>
    </location>
</feature>
<dbReference type="PROSITE" id="PS50077">
    <property type="entry name" value="HEAT_REPEAT"/>
    <property type="match status" value="1"/>
</dbReference>
<dbReference type="SMART" id="SM00220">
    <property type="entry name" value="S_TKc"/>
    <property type="match status" value="1"/>
</dbReference>
<dbReference type="InterPro" id="IPR011989">
    <property type="entry name" value="ARM-like"/>
</dbReference>
<dbReference type="GO" id="GO:0034271">
    <property type="term" value="C:phosphatidylinositol 3-kinase complex, class III, type I"/>
    <property type="evidence" value="ECO:0007669"/>
    <property type="project" value="TreeGrafter"/>
</dbReference>
<evidence type="ECO:0000256" key="9">
    <source>
        <dbReference type="PROSITE-ProRule" id="PRU00103"/>
    </source>
</evidence>
<dbReference type="InterPro" id="IPR016024">
    <property type="entry name" value="ARM-type_fold"/>
</dbReference>
<dbReference type="InterPro" id="IPR001680">
    <property type="entry name" value="WD40_rpt"/>
</dbReference>
<dbReference type="PANTHER" id="PTHR17583">
    <property type="entry name" value="PHOSPHOINOSITIDE 3-KINASE REGULATORY SUBUNIT 4"/>
    <property type="match status" value="1"/>
</dbReference>
<dbReference type="GO" id="GO:0016236">
    <property type="term" value="P:macroautophagy"/>
    <property type="evidence" value="ECO:0007669"/>
    <property type="project" value="InterPro"/>
</dbReference>
<dbReference type="Pfam" id="PF09420">
    <property type="entry name" value="Nop16"/>
    <property type="match status" value="1"/>
</dbReference>
<evidence type="ECO:0000256" key="11">
    <source>
        <dbReference type="SAM" id="MobiDB-lite"/>
    </source>
</evidence>
<keyword evidence="14" id="KW-1185">Reference proteome</keyword>
<dbReference type="OrthoDB" id="242910at2759"/>
<protein>
    <recommendedName>
        <fullName evidence="1">non-specific serine/threonine protein kinase</fullName>
        <ecNumber evidence="1">2.7.11.1</ecNumber>
    </recommendedName>
</protein>
<evidence type="ECO:0000256" key="6">
    <source>
        <dbReference type="ARBA" id="ARBA00022741"/>
    </source>
</evidence>
<feature type="repeat" description="WD" evidence="10">
    <location>
        <begin position="1256"/>
        <end position="1297"/>
    </location>
</feature>
<evidence type="ECO:0000313" key="14">
    <source>
        <dbReference type="Proteomes" id="UP000232875"/>
    </source>
</evidence>
<dbReference type="STRING" id="2020962.A0A2N1JCJ1"/>
<dbReference type="GO" id="GO:0034272">
    <property type="term" value="C:phosphatidylinositol 3-kinase complex, class III, type II"/>
    <property type="evidence" value="ECO:0007669"/>
    <property type="project" value="TreeGrafter"/>
</dbReference>
<dbReference type="GO" id="GO:0005524">
    <property type="term" value="F:ATP binding"/>
    <property type="evidence" value="ECO:0007669"/>
    <property type="project" value="UniProtKB-KW"/>
</dbReference>
<dbReference type="InterPro" id="IPR019002">
    <property type="entry name" value="Ribosome_biogenesis_Nop16"/>
</dbReference>
<sequence length="1673" mass="183779">MANPRQRRKARSSSHSGATKSERRAQNKRIHRKPSLAGPAVLREQWDKHLTTRQKYVHRYPHLSYAKIGLAPTLGKNSGGLDLKDPYRNVRVSQPAEAPPKKQGMARVVRDEDGNVVDLIEYEEEDENTLTPWGEKLNVGDDAPRDAQLVPRLHPDEEDAPAVKALSKIASDTAPVSRFASFGELSWLAELVYAHGDDVEAMARDRKRNIMQKTKGEIRRAIRKAGGAQALCAGELVANDDLELGTSRFLRTTRVKHALGPLVVKTYTKPDPSTHLRGLVRRLRVEREALENVPNVLTYQEVIETEAAGYLIRQWLMCSLYDRISTRPFLSPVEKLWVSYQLLYAMHATHERNVAHGDLKCENVLVTSSLTAFITDFASSFKPTYIPLDDPADFSLFYDTAGRRTCYVAPERFYDSLTELTQHVEQPHDAENASDILTHESQLDMLGLGRPNGAVTEAMDVFSLGCVLAELWRDGEPLFTLGQLFRYRRNEFSLQGMLRDIADPGIRRVIASMVQLAPEDRPSFAALLADASEHVFPSSFSTFLHLYLVDLQRSTITADVPTSQTIAAHDVQMLRANLPDDRIGKLYEDWATIVPFLGAQKAPKVDGGHGALNIAIPGIALDNLAPLLQHTDTYGPAIILLSVLLANTRNARRASMRRAAVEMVMHLAYGWLSDEVCLDRVLPYFVALLQDPDAGCRALALRYITVLLPWIEMVSAANVGLFGEYILPNVRHLASDASVSVRTTYATCLAALMQSAAGFLDREQSVAEDDYDASMEHLQFFAQEQMLVLLTDVSSSVRRGLLVHMLPLATLLGAHRLHSTVIGHLLTYLNDPDWALRAELLPALEALAPLLGADATQRYIDPLFVQALSDEEEHVVQSALLSFTRMFTQRIFGMDMGYEILRHAAGFLVHPNLLLREAAVGLFVEACGGASPSVPWETGYLLARPMMATEMVDWSVASLFASLDTPLHRAILTDVIAALHDSHAAFLSFWLPRANKAWEASQDPRAFVKTHLDTLLRPSTSAHTDMCTADTPEQRNMLQDLEAHGMQLGRDAPKLIALWWYIVRRSKSTMRTCNSAPSTALHGTVQRTVFFTPASKRASLSEFAVRTAKQRIQRMYIRPAPAPVEKRAPVKNLPLGVPCSPASSRPPSIRLPAFLGAQPAKSGATTSLAHVHASRKPAEEVQQPAQPPSPLQSAAFGSTYEGSDPFIHAHLASVLERSSAEKDALGISTNSPSAEEQTPRNKTSNQRPDGAMIAVLTEHTAKITALDVASDQLFFASGAQDKTVRIWDTARLEKNVTSHSRITYTAHDAPITALRLLTGTHCVVSAAQNGSIHAWVVTLNARNSVPQYGRPHILGREALPYGEHVTCMEQLVSGKHPVVALGTNKGRVLIWEVRFMQCLHAWNLASSHGGVTCMTLHSAEHWLCTGTAHGVLTLWDLRFALPLRSWALGTPAAGASIHALATHPTVAHQVLIAYTQQARAPPVLVDLFCLASGHVKHSLGIEVGDVPHSAPNSYTLLATPHAANTAAAAPDAETHARGAVHAMLAKKHGYASTGAQDLAGYVLTGGDDRLLRFWDLGGIEQSRCVGFPGYGEFLFVPADAPTSAPRFVHRIAAAPQQVPLEQHRSPLHAQHAGNARHVFVKAHKDTITALLQLELPFRCIVAGDSTGTLRVWE</sequence>
<keyword evidence="4" id="KW-0808">Transferase</keyword>
<feature type="region of interest" description="Disordered" evidence="11">
    <location>
        <begin position="1165"/>
        <end position="1198"/>
    </location>
</feature>
<evidence type="ECO:0000256" key="5">
    <source>
        <dbReference type="ARBA" id="ARBA00022737"/>
    </source>
</evidence>
<evidence type="ECO:0000256" key="8">
    <source>
        <dbReference type="ARBA" id="ARBA00022840"/>
    </source>
</evidence>
<dbReference type="Pfam" id="PF00069">
    <property type="entry name" value="Pkinase"/>
    <property type="match status" value="1"/>
</dbReference>
<feature type="domain" description="Protein kinase" evidence="12">
    <location>
        <begin position="238"/>
        <end position="537"/>
    </location>
</feature>
<dbReference type="Gene3D" id="1.25.10.10">
    <property type="entry name" value="Leucine-rich Repeat Variant"/>
    <property type="match status" value="2"/>
</dbReference>
<proteinExistence type="predicted"/>
<dbReference type="Pfam" id="PF00400">
    <property type="entry name" value="WD40"/>
    <property type="match status" value="2"/>
</dbReference>
<evidence type="ECO:0000256" key="10">
    <source>
        <dbReference type="PROSITE-ProRule" id="PRU00221"/>
    </source>
</evidence>
<evidence type="ECO:0000256" key="4">
    <source>
        <dbReference type="ARBA" id="ARBA00022679"/>
    </source>
</evidence>
<dbReference type="PROSITE" id="PS00108">
    <property type="entry name" value="PROTEIN_KINASE_ST"/>
    <property type="match status" value="1"/>
</dbReference>
<dbReference type="InterPro" id="IPR036322">
    <property type="entry name" value="WD40_repeat_dom_sf"/>
</dbReference>
<dbReference type="Gene3D" id="1.10.510.10">
    <property type="entry name" value="Transferase(Phosphotransferase) domain 1"/>
    <property type="match status" value="1"/>
</dbReference>
<dbReference type="EMBL" id="KZ454989">
    <property type="protein sequence ID" value="PKI84264.1"/>
    <property type="molecule type" value="Genomic_DNA"/>
</dbReference>
<keyword evidence="7" id="KW-0418">Kinase</keyword>
<dbReference type="PROSITE" id="PS50294">
    <property type="entry name" value="WD_REPEATS_REGION"/>
    <property type="match status" value="1"/>
</dbReference>
<feature type="region of interest" description="Disordered" evidence="11">
    <location>
        <begin position="1222"/>
        <end position="1249"/>
    </location>
</feature>
<dbReference type="InterPro" id="IPR055231">
    <property type="entry name" value="2AA_helical"/>
</dbReference>
<dbReference type="PANTHER" id="PTHR17583:SF0">
    <property type="entry name" value="PHOSPHOINOSITIDE 3-KINASE REGULATORY SUBUNIT 4"/>
    <property type="match status" value="1"/>
</dbReference>
<evidence type="ECO:0000256" key="7">
    <source>
        <dbReference type="ARBA" id="ARBA00022777"/>
    </source>
</evidence>
<dbReference type="InterPro" id="IPR011009">
    <property type="entry name" value="Kinase-like_dom_sf"/>
</dbReference>
<evidence type="ECO:0000256" key="2">
    <source>
        <dbReference type="ARBA" id="ARBA00022527"/>
    </source>
</evidence>
<reference evidence="13 14" key="1">
    <citation type="submission" date="2017-10" db="EMBL/GenBank/DDBJ databases">
        <title>A novel species of cold-tolerant Malassezia isolated from bats.</title>
        <authorList>
            <person name="Lorch J.M."/>
            <person name="Palmer J.M."/>
            <person name="Vanderwolf K.J."/>
            <person name="Schmidt K.Z."/>
            <person name="Verant M.L."/>
            <person name="Weller T.J."/>
            <person name="Blehert D.S."/>
        </authorList>
    </citation>
    <scope>NUCLEOTIDE SEQUENCE [LARGE SCALE GENOMIC DNA]</scope>
    <source>
        <strain evidence="13 14">NWHC:44797-103</strain>
    </source>
</reference>
<keyword evidence="3 10" id="KW-0853">WD repeat</keyword>
<accession>A0A2N1JCJ1</accession>
<dbReference type="GO" id="GO:0045324">
    <property type="term" value="P:late endosome to vacuole transport"/>
    <property type="evidence" value="ECO:0007669"/>
    <property type="project" value="InterPro"/>
</dbReference>
<dbReference type="GO" id="GO:0006623">
    <property type="term" value="P:protein targeting to vacuole"/>
    <property type="evidence" value="ECO:0007669"/>
    <property type="project" value="TreeGrafter"/>
</dbReference>
<feature type="compositionally biased region" description="Polar residues" evidence="11">
    <location>
        <begin position="1227"/>
        <end position="1247"/>
    </location>
</feature>
<gene>
    <name evidence="13" type="primary">VPS15</name>
    <name evidence="13" type="ORF">MVES_001424</name>
</gene>
<dbReference type="GO" id="GO:0005770">
    <property type="term" value="C:late endosome"/>
    <property type="evidence" value="ECO:0007669"/>
    <property type="project" value="TreeGrafter"/>
</dbReference>
<evidence type="ECO:0000256" key="3">
    <source>
        <dbReference type="ARBA" id="ARBA00022574"/>
    </source>
</evidence>
<dbReference type="InterPro" id="IPR045162">
    <property type="entry name" value="Vps15-like"/>
</dbReference>
<dbReference type="EC" id="2.7.11.1" evidence="1"/>
<dbReference type="SUPFAM" id="SSF56112">
    <property type="entry name" value="Protein kinase-like (PK-like)"/>
    <property type="match status" value="1"/>
</dbReference>
<dbReference type="InterPro" id="IPR008271">
    <property type="entry name" value="Ser/Thr_kinase_AS"/>
</dbReference>
<dbReference type="Pfam" id="PF22956">
    <property type="entry name" value="VPS15-like_hel"/>
    <property type="match status" value="1"/>
</dbReference>
<dbReference type="Gene3D" id="2.130.10.10">
    <property type="entry name" value="YVTN repeat-like/Quinoprotein amine dehydrogenase"/>
    <property type="match status" value="2"/>
</dbReference>
<dbReference type="PROSITE" id="PS50082">
    <property type="entry name" value="WD_REPEATS_2"/>
    <property type="match status" value="1"/>
</dbReference>
<name>A0A2N1JCJ1_9BASI</name>
<dbReference type="GO" id="GO:0071561">
    <property type="term" value="C:nucleus-vacuole junction"/>
    <property type="evidence" value="ECO:0007669"/>
    <property type="project" value="TreeGrafter"/>
</dbReference>
<keyword evidence="8" id="KW-0067">ATP-binding</keyword>
<dbReference type="SMART" id="SM00320">
    <property type="entry name" value="WD40"/>
    <property type="match status" value="5"/>
</dbReference>
<keyword evidence="2" id="KW-0723">Serine/threonine-protein kinase</keyword>
<dbReference type="InterPro" id="IPR021133">
    <property type="entry name" value="HEAT_type_2"/>
</dbReference>
<dbReference type="SUPFAM" id="SSF48371">
    <property type="entry name" value="ARM repeat"/>
    <property type="match status" value="1"/>
</dbReference>
<organism evidence="13 14">
    <name type="scientific">Malassezia vespertilionis</name>
    <dbReference type="NCBI Taxonomy" id="2020962"/>
    <lineage>
        <taxon>Eukaryota</taxon>
        <taxon>Fungi</taxon>
        <taxon>Dikarya</taxon>
        <taxon>Basidiomycota</taxon>
        <taxon>Ustilaginomycotina</taxon>
        <taxon>Malasseziomycetes</taxon>
        <taxon>Malasseziales</taxon>
        <taxon>Malasseziaceae</taxon>
        <taxon>Malassezia</taxon>
    </lineage>
</organism>
<dbReference type="InterPro" id="IPR000719">
    <property type="entry name" value="Prot_kinase_dom"/>
</dbReference>
<dbReference type="CDD" id="cd13980">
    <property type="entry name" value="STKc_Vps15"/>
    <property type="match status" value="1"/>
</dbReference>
<evidence type="ECO:0000259" key="12">
    <source>
        <dbReference type="PROSITE" id="PS50011"/>
    </source>
</evidence>
<dbReference type="PROSITE" id="PS50011">
    <property type="entry name" value="PROTEIN_KINASE_DOM"/>
    <property type="match status" value="1"/>
</dbReference>
<dbReference type="Proteomes" id="UP000232875">
    <property type="component" value="Unassembled WGS sequence"/>
</dbReference>
<dbReference type="InterPro" id="IPR015943">
    <property type="entry name" value="WD40/YVTN_repeat-like_dom_sf"/>
</dbReference>
<evidence type="ECO:0000256" key="1">
    <source>
        <dbReference type="ARBA" id="ARBA00012513"/>
    </source>
</evidence>
<evidence type="ECO:0000313" key="13">
    <source>
        <dbReference type="EMBL" id="PKI84264.1"/>
    </source>
</evidence>
<dbReference type="SUPFAM" id="SSF50978">
    <property type="entry name" value="WD40 repeat-like"/>
    <property type="match status" value="1"/>
</dbReference>
<feature type="repeat" description="HEAT" evidence="9">
    <location>
        <begin position="821"/>
        <end position="859"/>
    </location>
</feature>
<dbReference type="GO" id="GO:0004674">
    <property type="term" value="F:protein serine/threonine kinase activity"/>
    <property type="evidence" value="ECO:0007669"/>
    <property type="project" value="UniProtKB-KW"/>
</dbReference>
<keyword evidence="5" id="KW-0677">Repeat</keyword>
<keyword evidence="6" id="KW-0547">Nucleotide-binding</keyword>
<feature type="compositionally biased region" description="Basic residues" evidence="11">
    <location>
        <begin position="1"/>
        <end position="12"/>
    </location>
</feature>